<evidence type="ECO:0000313" key="8">
    <source>
        <dbReference type="Proteomes" id="UP001157109"/>
    </source>
</evidence>
<dbReference type="PANTHER" id="PTHR21262">
    <property type="entry name" value="GUANOSINE-3',5'-BIS DIPHOSPHATE 3'-PYROPHOSPHOHYDROLASE"/>
    <property type="match status" value="1"/>
</dbReference>
<dbReference type="InterPro" id="IPR004811">
    <property type="entry name" value="RelA/Spo_fam"/>
</dbReference>
<organism evidence="7 8">
    <name type="scientific">Arsenicicoccus piscis</name>
    <dbReference type="NCBI Taxonomy" id="673954"/>
    <lineage>
        <taxon>Bacteria</taxon>
        <taxon>Bacillati</taxon>
        <taxon>Actinomycetota</taxon>
        <taxon>Actinomycetes</taxon>
        <taxon>Micrococcales</taxon>
        <taxon>Intrasporangiaceae</taxon>
        <taxon>Arsenicicoccus</taxon>
    </lineage>
</organism>
<protein>
    <submittedName>
        <fullName evidence="7">GTP pyrophosphokinase</fullName>
    </submittedName>
</protein>
<dbReference type="CDD" id="cd00077">
    <property type="entry name" value="HDc"/>
    <property type="match status" value="1"/>
</dbReference>
<evidence type="ECO:0000259" key="6">
    <source>
        <dbReference type="PROSITE" id="PS51880"/>
    </source>
</evidence>
<dbReference type="Gene3D" id="3.30.460.10">
    <property type="entry name" value="Beta Polymerase, domain 2"/>
    <property type="match status" value="1"/>
</dbReference>
<dbReference type="InterPro" id="IPR043519">
    <property type="entry name" value="NT_sf"/>
</dbReference>
<dbReference type="InterPro" id="IPR045865">
    <property type="entry name" value="ACT-like_dom_sf"/>
</dbReference>
<dbReference type="InterPro" id="IPR002912">
    <property type="entry name" value="ACT_dom"/>
</dbReference>
<dbReference type="InterPro" id="IPR006674">
    <property type="entry name" value="HD_domain"/>
</dbReference>
<dbReference type="CDD" id="cd01668">
    <property type="entry name" value="TGS_RSH"/>
    <property type="match status" value="1"/>
</dbReference>
<evidence type="ECO:0000259" key="4">
    <source>
        <dbReference type="PROSITE" id="PS51671"/>
    </source>
</evidence>
<name>A0ABQ6HQK5_9MICO</name>
<evidence type="ECO:0000313" key="7">
    <source>
        <dbReference type="EMBL" id="GMA19830.1"/>
    </source>
</evidence>
<dbReference type="PROSITE" id="PS51831">
    <property type="entry name" value="HD"/>
    <property type="match status" value="1"/>
</dbReference>
<dbReference type="Gene3D" id="1.10.3210.10">
    <property type="entry name" value="Hypothetical protein af1432"/>
    <property type="match status" value="1"/>
</dbReference>
<comment type="similarity">
    <text evidence="3">Belongs to the relA/spoT family.</text>
</comment>
<dbReference type="CDD" id="cd04876">
    <property type="entry name" value="ACT_RelA-SpoT"/>
    <property type="match status" value="1"/>
</dbReference>
<dbReference type="InterPro" id="IPR045600">
    <property type="entry name" value="RelA/SpoT_AH_RIS"/>
</dbReference>
<dbReference type="EMBL" id="BSUJ01000001">
    <property type="protein sequence ID" value="GMA19830.1"/>
    <property type="molecule type" value="Genomic_DNA"/>
</dbReference>
<dbReference type="InterPro" id="IPR003607">
    <property type="entry name" value="HD/PDEase_dom"/>
</dbReference>
<gene>
    <name evidence="7" type="primary">relA</name>
    <name evidence="7" type="ORF">GCM10025862_18510</name>
</gene>
<feature type="domain" description="TGS" evidence="6">
    <location>
        <begin position="426"/>
        <end position="489"/>
    </location>
</feature>
<dbReference type="CDD" id="cd05399">
    <property type="entry name" value="NT_Rel-Spo_like"/>
    <property type="match status" value="1"/>
</dbReference>
<sequence>MRREHYHVAMSSLPEDSIRVDSSQSSRMRARLARFGGRTSTNPQIEPILRAVRLTHPKADTSVIERAYHVAERYHEGQLRKSGDPYITHPLAVTTILADLGTPPAVLVAALLHDTVEDTDYTLGELRAEFGDEVAQMVDGVTKLDKVQYGEAAQAETVRKMIVAMARDIRVLVIKLADRLHNARTWRYTSAASAQRKAKETLEIYAPLAHRLGMNTIKWELEDLSFATLYPKVYEEIEHLVAERAPAREEYLAGVRELVLHDLEGARIKATVTGRPKHYYSVYQKMIVRGKEFDEIYDLVGVRVLVESVRDCYAVLGAMHARWTPVPGRFKDYIATPKFNMYQSLHTTVIGPGGNPVEIQIRTHTMHRRAEYGVAAHWKYKEDGRGGPGQGPTGDTDLSWLRSLMDWQRETADPGEFLDSLRFEMGSAEVYVFTPKGAVIALPAGSTPVDFAYAVHTEVGHHTIGARVNGRLVALESRLENGDVVEVLTSKAPDAGPSHDWLSFVQSPRARNKIRGWFSKERREESIERGKDDIAKQLRKQGLPATRVASHESLTALARDLHYQDIDGLYAAVGSHTVSAQHVVHKLVAQVGGEEGVTEDAAERVTPSRRTRRVSTTDPGVVVVGTDDVWVKLARCCTPVPGDEIIGFVTRGHGVSVHVRHCPNVEDLLTEPERVVPVQWNPTANSVFLVQIQVEGLDRNRLLSDITKVLADLHIGIQSSSTVTNTNRVAVFKFTFEMGDPGHLDHVMRALRKIDGVFEVSRVGGARTQDHE</sequence>
<comment type="function">
    <text evidence="3">In eubacteria ppGpp (guanosine 3'-diphosphate 5'-diphosphate) is a mediator of the stringent response that coordinates a variety of cellular activities in response to changes in nutritional abundance.</text>
</comment>
<dbReference type="InterPro" id="IPR004095">
    <property type="entry name" value="TGS"/>
</dbReference>
<dbReference type="Gene3D" id="3.30.70.260">
    <property type="match status" value="1"/>
</dbReference>
<keyword evidence="8" id="KW-1185">Reference proteome</keyword>
<dbReference type="Pfam" id="PF13328">
    <property type="entry name" value="HD_4"/>
    <property type="match status" value="1"/>
</dbReference>
<comment type="catalytic activity">
    <reaction evidence="2">
        <text>GTP + ATP = guanosine 3'-diphosphate 5'-triphosphate + AMP</text>
        <dbReference type="Rhea" id="RHEA:22088"/>
        <dbReference type="ChEBI" id="CHEBI:30616"/>
        <dbReference type="ChEBI" id="CHEBI:37565"/>
        <dbReference type="ChEBI" id="CHEBI:142410"/>
        <dbReference type="ChEBI" id="CHEBI:456215"/>
        <dbReference type="EC" id="2.7.6.5"/>
    </reaction>
</comment>
<dbReference type="SUPFAM" id="SSF109604">
    <property type="entry name" value="HD-domain/PDEase-like"/>
    <property type="match status" value="1"/>
</dbReference>
<dbReference type="SUPFAM" id="SSF81301">
    <property type="entry name" value="Nucleotidyltransferase"/>
    <property type="match status" value="1"/>
</dbReference>
<proteinExistence type="inferred from homology"/>
<dbReference type="InterPro" id="IPR012676">
    <property type="entry name" value="TGS-like"/>
</dbReference>
<evidence type="ECO:0000256" key="3">
    <source>
        <dbReference type="RuleBase" id="RU003847"/>
    </source>
</evidence>
<evidence type="ECO:0000256" key="2">
    <source>
        <dbReference type="ARBA" id="ARBA00048244"/>
    </source>
</evidence>
<dbReference type="Pfam" id="PF04607">
    <property type="entry name" value="RelA_SpoT"/>
    <property type="match status" value="1"/>
</dbReference>
<reference evidence="8" key="1">
    <citation type="journal article" date="2019" name="Int. J. Syst. Evol. Microbiol.">
        <title>The Global Catalogue of Microorganisms (GCM) 10K type strain sequencing project: providing services to taxonomists for standard genome sequencing and annotation.</title>
        <authorList>
            <consortium name="The Broad Institute Genomics Platform"/>
            <consortium name="The Broad Institute Genome Sequencing Center for Infectious Disease"/>
            <person name="Wu L."/>
            <person name="Ma J."/>
        </authorList>
    </citation>
    <scope>NUCLEOTIDE SEQUENCE [LARGE SCALE GENOMIC DNA]</scope>
    <source>
        <strain evidence="8">NBRC 105830</strain>
    </source>
</reference>
<dbReference type="Proteomes" id="UP001157109">
    <property type="component" value="Unassembled WGS sequence"/>
</dbReference>
<dbReference type="PANTHER" id="PTHR21262:SF31">
    <property type="entry name" value="GTP PYROPHOSPHOKINASE"/>
    <property type="match status" value="1"/>
</dbReference>
<dbReference type="InterPro" id="IPR012675">
    <property type="entry name" value="Beta-grasp_dom_sf"/>
</dbReference>
<comment type="pathway">
    <text evidence="1">Purine metabolism; ppGpp biosynthesis; ppGpp from GTP: step 1/2.</text>
</comment>
<dbReference type="Gene3D" id="3.10.20.30">
    <property type="match status" value="1"/>
</dbReference>
<dbReference type="NCBIfam" id="TIGR00691">
    <property type="entry name" value="spoT_relA"/>
    <property type="match status" value="1"/>
</dbReference>
<dbReference type="InterPro" id="IPR007685">
    <property type="entry name" value="RelA_SpoT"/>
</dbReference>
<dbReference type="PROSITE" id="PS51880">
    <property type="entry name" value="TGS"/>
    <property type="match status" value="1"/>
</dbReference>
<dbReference type="SUPFAM" id="SSF55021">
    <property type="entry name" value="ACT-like"/>
    <property type="match status" value="1"/>
</dbReference>
<comment type="caution">
    <text evidence="7">The sequence shown here is derived from an EMBL/GenBank/DDBJ whole genome shotgun (WGS) entry which is preliminary data.</text>
</comment>
<dbReference type="InterPro" id="IPR033655">
    <property type="entry name" value="TGS_RelA/SpoT"/>
</dbReference>
<evidence type="ECO:0000256" key="1">
    <source>
        <dbReference type="ARBA" id="ARBA00004976"/>
    </source>
</evidence>
<dbReference type="SMART" id="SM00471">
    <property type="entry name" value="HDc"/>
    <property type="match status" value="1"/>
</dbReference>
<feature type="domain" description="ACT" evidence="4">
    <location>
        <begin position="691"/>
        <end position="765"/>
    </location>
</feature>
<evidence type="ECO:0000259" key="5">
    <source>
        <dbReference type="PROSITE" id="PS51831"/>
    </source>
</evidence>
<dbReference type="PROSITE" id="PS51671">
    <property type="entry name" value="ACT"/>
    <property type="match status" value="1"/>
</dbReference>
<accession>A0ABQ6HQK5</accession>
<dbReference type="SMART" id="SM00954">
    <property type="entry name" value="RelA_SpoT"/>
    <property type="match status" value="1"/>
</dbReference>
<dbReference type="SUPFAM" id="SSF81271">
    <property type="entry name" value="TGS-like"/>
    <property type="match status" value="1"/>
</dbReference>
<dbReference type="Pfam" id="PF02824">
    <property type="entry name" value="TGS"/>
    <property type="match status" value="1"/>
</dbReference>
<dbReference type="Pfam" id="PF19296">
    <property type="entry name" value="RelA_AH_RIS"/>
    <property type="match status" value="1"/>
</dbReference>
<feature type="domain" description="HD" evidence="5">
    <location>
        <begin position="86"/>
        <end position="183"/>
    </location>
</feature>
<dbReference type="Pfam" id="PF13291">
    <property type="entry name" value="ACT_4"/>
    <property type="match status" value="1"/>
</dbReference>